<dbReference type="RefSeq" id="WP_052386964.1">
    <property type="nucleotide sequence ID" value="NZ_CP073767.1"/>
</dbReference>
<dbReference type="AlphaFoldDB" id="A0A9Q9IJS7"/>
<proteinExistence type="inferred from homology"/>
<dbReference type="InterPro" id="IPR003593">
    <property type="entry name" value="AAA+_ATPase"/>
</dbReference>
<organism evidence="6 7">
    <name type="scientific">Dactylosporangium aurantiacum</name>
    <dbReference type="NCBI Taxonomy" id="35754"/>
    <lineage>
        <taxon>Bacteria</taxon>
        <taxon>Bacillati</taxon>
        <taxon>Actinomycetota</taxon>
        <taxon>Actinomycetes</taxon>
        <taxon>Micromonosporales</taxon>
        <taxon>Micromonosporaceae</taxon>
        <taxon>Dactylosporangium</taxon>
    </lineage>
</organism>
<dbReference type="InterPro" id="IPR003439">
    <property type="entry name" value="ABC_transporter-like_ATP-bd"/>
</dbReference>
<dbReference type="GO" id="GO:0005524">
    <property type="term" value="F:ATP binding"/>
    <property type="evidence" value="ECO:0007669"/>
    <property type="project" value="UniProtKB-KW"/>
</dbReference>
<dbReference type="SMART" id="SM00382">
    <property type="entry name" value="AAA"/>
    <property type="match status" value="1"/>
</dbReference>
<dbReference type="GO" id="GO:0016887">
    <property type="term" value="F:ATP hydrolysis activity"/>
    <property type="evidence" value="ECO:0007669"/>
    <property type="project" value="InterPro"/>
</dbReference>
<dbReference type="Gene3D" id="3.40.50.300">
    <property type="entry name" value="P-loop containing nucleotide triphosphate hydrolases"/>
    <property type="match status" value="1"/>
</dbReference>
<comment type="similarity">
    <text evidence="1">Belongs to the ABC transporter superfamily.</text>
</comment>
<dbReference type="PROSITE" id="PS50893">
    <property type="entry name" value="ABC_TRANSPORTER_2"/>
    <property type="match status" value="1"/>
</dbReference>
<evidence type="ECO:0000313" key="6">
    <source>
        <dbReference type="EMBL" id="UWZ57449.1"/>
    </source>
</evidence>
<accession>A0A9Q9IJS7</accession>
<dbReference type="InterPro" id="IPR027417">
    <property type="entry name" value="P-loop_NTPase"/>
</dbReference>
<dbReference type="EMBL" id="CP073767">
    <property type="protein sequence ID" value="UWZ57449.1"/>
    <property type="molecule type" value="Genomic_DNA"/>
</dbReference>
<feature type="domain" description="ABC transporter" evidence="5">
    <location>
        <begin position="5"/>
        <end position="230"/>
    </location>
</feature>
<evidence type="ECO:0000256" key="3">
    <source>
        <dbReference type="ARBA" id="ARBA00022741"/>
    </source>
</evidence>
<evidence type="ECO:0000313" key="7">
    <source>
        <dbReference type="Proteomes" id="UP001058003"/>
    </source>
</evidence>
<dbReference type="KEGG" id="daur:Daura_15585"/>
<evidence type="ECO:0000259" key="5">
    <source>
        <dbReference type="PROSITE" id="PS50893"/>
    </source>
</evidence>
<dbReference type="PANTHER" id="PTHR43335">
    <property type="entry name" value="ABC TRANSPORTER, ATP-BINDING PROTEIN"/>
    <property type="match status" value="1"/>
</dbReference>
<dbReference type="OrthoDB" id="9804819at2"/>
<keyword evidence="2" id="KW-0813">Transport</keyword>
<dbReference type="PANTHER" id="PTHR43335:SF4">
    <property type="entry name" value="ABC TRANSPORTER, ATP-BINDING PROTEIN"/>
    <property type="match status" value="1"/>
</dbReference>
<dbReference type="Pfam" id="PF00005">
    <property type="entry name" value="ABC_tran"/>
    <property type="match status" value="1"/>
</dbReference>
<reference evidence="6" key="1">
    <citation type="submission" date="2021-04" db="EMBL/GenBank/DDBJ databases">
        <title>Dactylosporangium aurantiacum NRRL B-8018 full assembly.</title>
        <authorList>
            <person name="Hartkoorn R.C."/>
            <person name="Beaudoing E."/>
            <person name="Hot D."/>
        </authorList>
    </citation>
    <scope>NUCLEOTIDE SEQUENCE</scope>
    <source>
        <strain evidence="6">NRRL B-8018</strain>
    </source>
</reference>
<dbReference type="Proteomes" id="UP001058003">
    <property type="component" value="Chromosome"/>
</dbReference>
<dbReference type="InterPro" id="IPR017871">
    <property type="entry name" value="ABC_transporter-like_CS"/>
</dbReference>
<evidence type="ECO:0000256" key="2">
    <source>
        <dbReference type="ARBA" id="ARBA00022448"/>
    </source>
</evidence>
<keyword evidence="3" id="KW-0547">Nucleotide-binding</keyword>
<name>A0A9Q9IJS7_9ACTN</name>
<protein>
    <submittedName>
        <fullName evidence="6">ATP-binding cassette domain-containing protein</fullName>
    </submittedName>
</protein>
<keyword evidence="4 6" id="KW-0067">ATP-binding</keyword>
<dbReference type="SUPFAM" id="SSF52540">
    <property type="entry name" value="P-loop containing nucleoside triphosphate hydrolases"/>
    <property type="match status" value="1"/>
</dbReference>
<evidence type="ECO:0000256" key="4">
    <source>
        <dbReference type="ARBA" id="ARBA00022840"/>
    </source>
</evidence>
<sequence length="237" mass="24726">MTNAIETRGLTKRYGARTVVDGLDLDVPEGVVAGLIGPNGAGKTTTLRMLLGLVRPDAGTGSVGGLPLTDPVAYLPRVGALIESPAFYPGLSGERNLAVQAALAGTDPAGIPALLERVGLGGRGRGPYQSYSLGMKQRLGIAAALLGDPALVVLDEPANGLDPAGIRDLRGIVRSIHDEGRTVLVSSHLLAEVQQVCDWLVVIGDGRRLYQGPARDLLAGGGDLEERYLAMFTKERS</sequence>
<gene>
    <name evidence="6" type="ORF">Daura_15585</name>
</gene>
<evidence type="ECO:0000256" key="1">
    <source>
        <dbReference type="ARBA" id="ARBA00005417"/>
    </source>
</evidence>
<keyword evidence="7" id="KW-1185">Reference proteome</keyword>
<dbReference type="PROSITE" id="PS00211">
    <property type="entry name" value="ABC_TRANSPORTER_1"/>
    <property type="match status" value="1"/>
</dbReference>